<dbReference type="PANTHER" id="PTHR47691">
    <property type="entry name" value="REGULATOR-RELATED"/>
    <property type="match status" value="1"/>
</dbReference>
<dbReference type="InterPro" id="IPR036388">
    <property type="entry name" value="WH-like_DNA-bd_sf"/>
</dbReference>
<dbReference type="InterPro" id="IPR049945">
    <property type="entry name" value="AAA_22"/>
</dbReference>
<evidence type="ECO:0000313" key="5">
    <source>
        <dbReference type="EMBL" id="PZG19969.1"/>
    </source>
</evidence>
<dbReference type="PANTHER" id="PTHR47691:SF3">
    <property type="entry name" value="HTH-TYPE TRANSCRIPTIONAL REGULATOR RV0890C-RELATED"/>
    <property type="match status" value="1"/>
</dbReference>
<accession>A0A2W2ET91</accession>
<dbReference type="SMART" id="SM01043">
    <property type="entry name" value="BTAD"/>
    <property type="match status" value="1"/>
</dbReference>
<dbReference type="InterPro" id="IPR011990">
    <property type="entry name" value="TPR-like_helical_dom_sf"/>
</dbReference>
<proteinExistence type="inferred from homology"/>
<dbReference type="Gene3D" id="3.40.50.300">
    <property type="entry name" value="P-loop containing nucleotide triphosphate hydrolases"/>
    <property type="match status" value="1"/>
</dbReference>
<dbReference type="Gene3D" id="1.25.40.10">
    <property type="entry name" value="Tetratricopeptide repeat domain"/>
    <property type="match status" value="2"/>
</dbReference>
<reference evidence="5 6" key="1">
    <citation type="submission" date="2018-01" db="EMBL/GenBank/DDBJ databases">
        <title>Draft genome sequence of Jishengella sp. NA12.</title>
        <authorList>
            <person name="Sahin N."/>
            <person name="Ay H."/>
            <person name="Saygin H."/>
        </authorList>
    </citation>
    <scope>NUCLEOTIDE SEQUENCE [LARGE SCALE GENOMIC DNA]</scope>
    <source>
        <strain evidence="5 6">NA12</strain>
    </source>
</reference>
<dbReference type="Gene3D" id="1.10.10.10">
    <property type="entry name" value="Winged helix-like DNA-binding domain superfamily/Winged helix DNA-binding domain"/>
    <property type="match status" value="1"/>
</dbReference>
<dbReference type="PROSITE" id="PS51755">
    <property type="entry name" value="OMPR_PHOB"/>
    <property type="match status" value="1"/>
</dbReference>
<dbReference type="InterPro" id="IPR027417">
    <property type="entry name" value="P-loop_NTPase"/>
</dbReference>
<organism evidence="5 6">
    <name type="scientific">Micromonospora craterilacus</name>
    <dbReference type="NCBI Taxonomy" id="1655439"/>
    <lineage>
        <taxon>Bacteria</taxon>
        <taxon>Bacillati</taxon>
        <taxon>Actinomycetota</taxon>
        <taxon>Actinomycetes</taxon>
        <taxon>Micromonosporales</taxon>
        <taxon>Micromonosporaceae</taxon>
        <taxon>Micromonospora</taxon>
    </lineage>
</organism>
<name>A0A2W2ET91_9ACTN</name>
<dbReference type="OrthoDB" id="33864at2"/>
<dbReference type="InterPro" id="IPR016032">
    <property type="entry name" value="Sig_transdc_resp-reg_C-effctor"/>
</dbReference>
<evidence type="ECO:0000256" key="2">
    <source>
        <dbReference type="ARBA" id="ARBA00023125"/>
    </source>
</evidence>
<keyword evidence="6" id="KW-1185">Reference proteome</keyword>
<dbReference type="EMBL" id="POTY01000048">
    <property type="protein sequence ID" value="PZG19969.1"/>
    <property type="molecule type" value="Genomic_DNA"/>
</dbReference>
<sequence length="1062" mass="113304">MWFGVLGPVEVRSATGSPLPVGGPRLRALLAMLLLDAGQVITRDRLVAGLWGAKPPADATNALQSQVSRLRRALPDHGEVRVQAHPAGYRLAVAAEDVDVHRFATLADAGRQALAAGDHPLAAAHLGAALRLWRGPALADIATAPFAAAQVTRLTEQRLTVVEDWAEAELHLGDPDHLLTALRDEVAAHPLRERLYVLLIRALHAVGRRAEALTVFEEVRRLLADELGTDPSADLRAVHLAVLRSDDGPTPGHPDRAGPPPAAPEVVAARLTRPPAPLTSFVGRVEELTRTSHLLDGTRLVTVVGPGGAGKTRFAVEVARRRGAGVCFVDLSLVTDGTQVPQAILRALGLRDITRLKALGAAGDPVDRLVAALSDQPVLLLMDNCEHVLTPTARVVRRLLADCPDLRVLATSRAALGITGEVRCPLPPLALPPPDADARTALDYPTVRLFHERATAVRPDFTVGPDTVDVVRRICTALDGLPLAIELAAVRLRALPVQAVADRLDDRFRLLSRGDPTAAPRHRTLRAVVGWSWELLSPDERALARRLTVFVGGATGAAAVQVCDPDGADVSDLLTDLVDRSIVEWTGSRYRMLESIREYGAEQLVEAGERERLCRAHAEYFLDLARTADPELRGPAQLSWADRLSAEHANLHAALAWAVSADPHLALRLVAALAWYWNLRGIRGEVAPAVTELLDRIGPEPPAELTEEYLVCAMLDLATGKPGRYDQNRLAAIEAMATALGRPVRQPFLVVTLVQATGPPAHDLTARLRLLGSDRWFKGLIHLGWGYLRLFDGDLAGAEPGLHEALVSFRASGDRWGVSQALDGLSTLADLRGDPHTALALSAEAIDLVTQLAALEEVAELRCRRAERLIRAGRLAEAQAEYAAAAELARRIGLHGILVLTRYGQGELARLAGDLATARHRYESALADCPADWPNSEVRSRLLTGLGRLAEADGAVPEACSRHQAALAAALTSGFPQCVAAAADGLAGAVLLDGDAGGAARLLGMATAVRGGHVPGYPDRGRTVAGIRSRLGDQAYAEAHASGTGLTRVEQLALLRTLADAD</sequence>
<comment type="similarity">
    <text evidence="1">Belongs to the AfsR/DnrI/RedD regulatory family.</text>
</comment>
<evidence type="ECO:0000256" key="1">
    <source>
        <dbReference type="ARBA" id="ARBA00005820"/>
    </source>
</evidence>
<dbReference type="SUPFAM" id="SSF48452">
    <property type="entry name" value="TPR-like"/>
    <property type="match status" value="2"/>
</dbReference>
<evidence type="ECO:0000313" key="6">
    <source>
        <dbReference type="Proteomes" id="UP000248924"/>
    </source>
</evidence>
<keyword evidence="2 3" id="KW-0238">DNA-binding</keyword>
<dbReference type="SMART" id="SM00862">
    <property type="entry name" value="Trans_reg_C"/>
    <property type="match status" value="1"/>
</dbReference>
<gene>
    <name evidence="5" type="ORF">C1I95_10550</name>
</gene>
<dbReference type="Pfam" id="PF00486">
    <property type="entry name" value="Trans_reg_C"/>
    <property type="match status" value="1"/>
</dbReference>
<evidence type="ECO:0000256" key="3">
    <source>
        <dbReference type="PROSITE-ProRule" id="PRU01091"/>
    </source>
</evidence>
<dbReference type="RefSeq" id="WP_111213619.1">
    <property type="nucleotide sequence ID" value="NZ_POTY01000048.1"/>
</dbReference>
<dbReference type="SUPFAM" id="SSF46894">
    <property type="entry name" value="C-terminal effector domain of the bipartite response regulators"/>
    <property type="match status" value="1"/>
</dbReference>
<dbReference type="InterPro" id="IPR005158">
    <property type="entry name" value="BTAD"/>
</dbReference>
<dbReference type="CDD" id="cd15831">
    <property type="entry name" value="BTAD"/>
    <property type="match status" value="1"/>
</dbReference>
<comment type="caution">
    <text evidence="5">The sequence shown here is derived from an EMBL/GenBank/DDBJ whole genome shotgun (WGS) entry which is preliminary data.</text>
</comment>
<dbReference type="GO" id="GO:0003677">
    <property type="term" value="F:DNA binding"/>
    <property type="evidence" value="ECO:0007669"/>
    <property type="project" value="UniProtKB-UniRule"/>
</dbReference>
<dbReference type="AlphaFoldDB" id="A0A2W2ET91"/>
<feature type="domain" description="OmpR/PhoB-type" evidence="4">
    <location>
        <begin position="1"/>
        <end position="93"/>
    </location>
</feature>
<dbReference type="Pfam" id="PF13401">
    <property type="entry name" value="AAA_22"/>
    <property type="match status" value="1"/>
</dbReference>
<dbReference type="InterPro" id="IPR001867">
    <property type="entry name" value="OmpR/PhoB-type_DNA-bd"/>
</dbReference>
<evidence type="ECO:0000259" key="4">
    <source>
        <dbReference type="PROSITE" id="PS51755"/>
    </source>
</evidence>
<dbReference type="SUPFAM" id="SSF52540">
    <property type="entry name" value="P-loop containing nucleoside triphosphate hydrolases"/>
    <property type="match status" value="1"/>
</dbReference>
<protein>
    <submittedName>
        <fullName evidence="5">AfsR/SARP family transcriptional regulator</fullName>
    </submittedName>
</protein>
<feature type="DNA-binding region" description="OmpR/PhoB-type" evidence="3">
    <location>
        <begin position="1"/>
        <end position="93"/>
    </location>
</feature>
<dbReference type="Proteomes" id="UP000248924">
    <property type="component" value="Unassembled WGS sequence"/>
</dbReference>
<dbReference type="Pfam" id="PF03704">
    <property type="entry name" value="BTAD"/>
    <property type="match status" value="1"/>
</dbReference>
<dbReference type="GO" id="GO:0016887">
    <property type="term" value="F:ATP hydrolysis activity"/>
    <property type="evidence" value="ECO:0007669"/>
    <property type="project" value="InterPro"/>
</dbReference>
<dbReference type="GO" id="GO:0000160">
    <property type="term" value="P:phosphorelay signal transduction system"/>
    <property type="evidence" value="ECO:0007669"/>
    <property type="project" value="InterPro"/>
</dbReference>
<dbReference type="GO" id="GO:0006355">
    <property type="term" value="P:regulation of DNA-templated transcription"/>
    <property type="evidence" value="ECO:0007669"/>
    <property type="project" value="InterPro"/>
</dbReference>